<dbReference type="GO" id="GO:0043937">
    <property type="term" value="P:regulation of sporulation"/>
    <property type="evidence" value="ECO:0007669"/>
    <property type="project" value="InterPro"/>
</dbReference>
<sequence length="71" mass="8357">MKMLEMLIERKRKKMIALAEQYGLSGHKTVQASKELDQFIILYQKIVSFKSYNIQNHLTEDCPSNRNLPFP</sequence>
<dbReference type="InterPro" id="IPR037208">
    <property type="entry name" value="Spo0E-like_sf"/>
</dbReference>
<accession>A0A6H1P0Y8</accession>
<organism evidence="1 2">
    <name type="scientific">Priestia megaterium</name>
    <name type="common">Bacillus megaterium</name>
    <dbReference type="NCBI Taxonomy" id="1404"/>
    <lineage>
        <taxon>Bacteria</taxon>
        <taxon>Bacillati</taxon>
        <taxon>Bacillota</taxon>
        <taxon>Bacilli</taxon>
        <taxon>Bacillales</taxon>
        <taxon>Bacillaceae</taxon>
        <taxon>Priestia</taxon>
    </lineage>
</organism>
<dbReference type="Pfam" id="PF09388">
    <property type="entry name" value="SpoOE-like"/>
    <property type="match status" value="1"/>
</dbReference>
<dbReference type="Proteomes" id="UP000501868">
    <property type="component" value="Chromosome"/>
</dbReference>
<dbReference type="SUPFAM" id="SSF140500">
    <property type="entry name" value="BAS1536-like"/>
    <property type="match status" value="1"/>
</dbReference>
<reference evidence="1 2" key="2">
    <citation type="submission" date="2020-04" db="EMBL/GenBank/DDBJ databases">
        <authorList>
            <person name="Fomenkov A."/>
            <person name="Anton B.P."/>
            <person name="Roberts R.J."/>
        </authorList>
    </citation>
    <scope>NUCLEOTIDE SEQUENCE [LARGE SCALE GENOMIC DNA]</scope>
    <source>
        <strain evidence="1 2">S2</strain>
    </source>
</reference>
<name>A0A6H1P0Y8_PRIMG</name>
<dbReference type="EMBL" id="CP051128">
    <property type="protein sequence ID" value="QIZ07178.1"/>
    <property type="molecule type" value="Genomic_DNA"/>
</dbReference>
<gene>
    <name evidence="1" type="ORF">HFZ78_11035</name>
</gene>
<proteinExistence type="predicted"/>
<dbReference type="InterPro" id="IPR053028">
    <property type="entry name" value="Spo0E-like_phosphatase"/>
</dbReference>
<protein>
    <submittedName>
        <fullName evidence="1">Aspartyl-phosphate phosphatase Spo0E family protein</fullName>
    </submittedName>
</protein>
<dbReference type="GO" id="GO:0046983">
    <property type="term" value="F:protein dimerization activity"/>
    <property type="evidence" value="ECO:0007669"/>
    <property type="project" value="InterPro"/>
</dbReference>
<dbReference type="InterPro" id="IPR036638">
    <property type="entry name" value="HLH_DNA-bd_sf"/>
</dbReference>
<evidence type="ECO:0000313" key="2">
    <source>
        <dbReference type="Proteomes" id="UP000501868"/>
    </source>
</evidence>
<evidence type="ECO:0000313" key="1">
    <source>
        <dbReference type="EMBL" id="QIZ07178.1"/>
    </source>
</evidence>
<dbReference type="AlphaFoldDB" id="A0A6H1P0Y8"/>
<dbReference type="Gene3D" id="4.10.280.10">
    <property type="entry name" value="Helix-loop-helix DNA-binding domain"/>
    <property type="match status" value="1"/>
</dbReference>
<dbReference type="PANTHER" id="PTHR41263:SF1">
    <property type="entry name" value="ASPARTYL-PHOSPHATE PHOSPHATASE YISI"/>
    <property type="match status" value="1"/>
</dbReference>
<dbReference type="InterPro" id="IPR018540">
    <property type="entry name" value="Spo0E-like"/>
</dbReference>
<dbReference type="PANTHER" id="PTHR41263">
    <property type="entry name" value="ASPARTYL-PHOSPHATE PHOSPHATASE YISI"/>
    <property type="match status" value="1"/>
</dbReference>
<reference evidence="1 2" key="1">
    <citation type="submission" date="2020-04" db="EMBL/GenBank/DDBJ databases">
        <title>Genome-Wide Identification of 5-Methylcytosine Sites in Bacterial Genomes By High-Throughput Sequencing of MspJI Restriction Fragments.</title>
        <authorList>
            <person name="Wu V."/>
        </authorList>
    </citation>
    <scope>NUCLEOTIDE SEQUENCE [LARGE SCALE GENOMIC DNA]</scope>
    <source>
        <strain evidence="1 2">S2</strain>
    </source>
</reference>